<feature type="compositionally biased region" description="Basic residues" evidence="16">
    <location>
        <begin position="348"/>
        <end position="361"/>
    </location>
</feature>
<comment type="caution">
    <text evidence="17">The sequence shown here is derived from an EMBL/GenBank/DDBJ whole genome shotgun (WGS) entry which is preliminary data.</text>
</comment>
<keyword evidence="8" id="KW-0521">NADP</keyword>
<dbReference type="GO" id="GO:0047091">
    <property type="term" value="F:L-lysine 6-monooxygenase (NADPH) activity"/>
    <property type="evidence" value="ECO:0007669"/>
    <property type="project" value="UniProtKB-EC"/>
</dbReference>
<dbReference type="EC" id="1.14.13.59" evidence="4"/>
<dbReference type="InterPro" id="IPR025700">
    <property type="entry name" value="Lys/Orn_oxygenase"/>
</dbReference>
<feature type="region of interest" description="Disordered" evidence="16">
    <location>
        <begin position="311"/>
        <end position="364"/>
    </location>
</feature>
<protein>
    <recommendedName>
        <fullName evidence="5">L-lysine N6-monooxygenase MbtG</fullName>
        <ecNumber evidence="4">1.14.13.59</ecNumber>
    </recommendedName>
    <alternativeName>
        <fullName evidence="14">Lysine 6-N-hydroxylase</fullName>
    </alternativeName>
    <alternativeName>
        <fullName evidence="13">Lysine N6-hydroxylase</fullName>
    </alternativeName>
    <alternativeName>
        <fullName evidence="11">Lysine-N-oxygenase</fullName>
    </alternativeName>
    <alternativeName>
        <fullName evidence="12">Mycobactin synthase protein G</fullName>
    </alternativeName>
</protein>
<evidence type="ECO:0000256" key="16">
    <source>
        <dbReference type="SAM" id="MobiDB-lite"/>
    </source>
</evidence>
<dbReference type="Proteomes" id="UP000286931">
    <property type="component" value="Unassembled WGS sequence"/>
</dbReference>
<evidence type="ECO:0000256" key="9">
    <source>
        <dbReference type="ARBA" id="ARBA00023002"/>
    </source>
</evidence>
<evidence type="ECO:0000256" key="11">
    <source>
        <dbReference type="ARBA" id="ARBA00029939"/>
    </source>
</evidence>
<dbReference type="Gene3D" id="3.50.50.60">
    <property type="entry name" value="FAD/NAD(P)-binding domain"/>
    <property type="match status" value="1"/>
</dbReference>
<keyword evidence="9" id="KW-0560">Oxidoreductase</keyword>
<comment type="pathway">
    <text evidence="2">Siderophore biosynthesis.</text>
</comment>
<evidence type="ECO:0000256" key="8">
    <source>
        <dbReference type="ARBA" id="ARBA00022857"/>
    </source>
</evidence>
<evidence type="ECO:0000256" key="14">
    <source>
        <dbReference type="ARBA" id="ARBA00032738"/>
    </source>
</evidence>
<keyword evidence="18" id="KW-1185">Reference proteome</keyword>
<evidence type="ECO:0000313" key="18">
    <source>
        <dbReference type="Proteomes" id="UP000286931"/>
    </source>
</evidence>
<dbReference type="InterPro" id="IPR036188">
    <property type="entry name" value="FAD/NAD-bd_sf"/>
</dbReference>
<organism evidence="17 18">
    <name type="scientific">Embleya hyalina</name>
    <dbReference type="NCBI Taxonomy" id="516124"/>
    <lineage>
        <taxon>Bacteria</taxon>
        <taxon>Bacillati</taxon>
        <taxon>Actinomycetota</taxon>
        <taxon>Actinomycetes</taxon>
        <taxon>Kitasatosporales</taxon>
        <taxon>Streptomycetaceae</taxon>
        <taxon>Embleya</taxon>
    </lineage>
</organism>
<sequence>MIDHLRDRGSGALFLEKQPEFGRHRGMLVDGATMQVSFLEDLATMRNPTTDFGFVAYPHSIGRLVDFVNHKVFFPLRAEFHGYLEWAAARVSHQVRYGAEVVAVEPVPTDGEITAYNVVVAGDPRGRNPNPSRRFGGTRCGDTRVGKRRSARPHRALGGADAQCLSVPASEWRYPSSPRQRSMARSIFAIRRLNDGTHELSIWWQPNRRIVAVWPVSRFRASHGMALESCRSRRARSRHAARGCEAGDAALSRVDHELYAQGADPGRWGHQVVPVIDSCDTPAARRMVFRETSTVLGHRGWPASYTRRIRQVRRRLRGSSRSSRRQGAPTPAGRPRHDRGSVRGIPQRSRRPRPVRIHRACNGHGPRWEVRRHAIDVAGGHLRPAGAPRRRKARRIARQCATDTRPRARPTSGSASVRPSASPLGRSALGRENQPGSRSGATPPSPAEMQPWAWDFRQRKDNAMTLDHTNDTKPQTSSWRGLLAAVARRPP</sequence>
<dbReference type="AlphaFoldDB" id="A0A401Z1A1"/>
<keyword evidence="6" id="KW-0285">Flavoprotein</keyword>
<evidence type="ECO:0000256" key="12">
    <source>
        <dbReference type="ARBA" id="ARBA00031158"/>
    </source>
</evidence>
<evidence type="ECO:0000256" key="6">
    <source>
        <dbReference type="ARBA" id="ARBA00022630"/>
    </source>
</evidence>
<evidence type="ECO:0000256" key="2">
    <source>
        <dbReference type="ARBA" id="ARBA00004924"/>
    </source>
</evidence>
<keyword evidence="10 17" id="KW-0503">Monooxygenase</keyword>
<evidence type="ECO:0000256" key="3">
    <source>
        <dbReference type="ARBA" id="ARBA00007588"/>
    </source>
</evidence>
<evidence type="ECO:0000256" key="1">
    <source>
        <dbReference type="ARBA" id="ARBA00001974"/>
    </source>
</evidence>
<reference evidence="17 18" key="1">
    <citation type="submission" date="2018-12" db="EMBL/GenBank/DDBJ databases">
        <title>Draft genome sequence of Embleya hyalina NBRC 13850T.</title>
        <authorList>
            <person name="Komaki H."/>
            <person name="Hosoyama A."/>
            <person name="Kimura A."/>
            <person name="Ichikawa N."/>
            <person name="Tamura T."/>
        </authorList>
    </citation>
    <scope>NUCLEOTIDE SEQUENCE [LARGE SCALE GENOMIC DNA]</scope>
    <source>
        <strain evidence="17 18">NBRC 13850</strain>
    </source>
</reference>
<comment type="similarity">
    <text evidence="3">Belongs to the lysine N(6)-hydroxylase/L-ornithine N(5)-oxygenase family.</text>
</comment>
<dbReference type="EMBL" id="BIFH01000041">
    <property type="protein sequence ID" value="GCE00601.1"/>
    <property type="molecule type" value="Genomic_DNA"/>
</dbReference>
<evidence type="ECO:0000256" key="5">
    <source>
        <dbReference type="ARBA" id="ARBA00016406"/>
    </source>
</evidence>
<proteinExistence type="inferred from homology"/>
<evidence type="ECO:0000256" key="7">
    <source>
        <dbReference type="ARBA" id="ARBA00022827"/>
    </source>
</evidence>
<dbReference type="PANTHER" id="PTHR42802">
    <property type="entry name" value="MONOOXYGENASE"/>
    <property type="match status" value="1"/>
</dbReference>
<evidence type="ECO:0000313" key="17">
    <source>
        <dbReference type="EMBL" id="GCE00601.1"/>
    </source>
</evidence>
<gene>
    <name evidence="17" type="ORF">EHYA_08327</name>
</gene>
<feature type="compositionally biased region" description="Basic residues" evidence="16">
    <location>
        <begin position="146"/>
        <end position="155"/>
    </location>
</feature>
<comment type="catalytic activity">
    <reaction evidence="15">
        <text>L-lysine + NADPH + O2 = N(6)-hydroxy-L-lysine + NADP(+) + H2O</text>
        <dbReference type="Rhea" id="RHEA:23228"/>
        <dbReference type="ChEBI" id="CHEBI:15377"/>
        <dbReference type="ChEBI" id="CHEBI:15379"/>
        <dbReference type="ChEBI" id="CHEBI:32551"/>
        <dbReference type="ChEBI" id="CHEBI:57783"/>
        <dbReference type="ChEBI" id="CHEBI:57820"/>
        <dbReference type="ChEBI" id="CHEBI:58349"/>
        <dbReference type="EC" id="1.14.13.59"/>
    </reaction>
</comment>
<accession>A0A401Z1A1</accession>
<feature type="compositionally biased region" description="Basic residues" evidence="16">
    <location>
        <begin position="311"/>
        <end position="324"/>
    </location>
</feature>
<dbReference type="SUPFAM" id="SSF51905">
    <property type="entry name" value="FAD/NAD(P)-binding domain"/>
    <property type="match status" value="1"/>
</dbReference>
<dbReference type="Pfam" id="PF13434">
    <property type="entry name" value="Lys_Orn_oxgnase"/>
    <property type="match status" value="1"/>
</dbReference>
<evidence type="ECO:0000256" key="15">
    <source>
        <dbReference type="ARBA" id="ARBA00048407"/>
    </source>
</evidence>
<feature type="compositionally biased region" description="Basic residues" evidence="16">
    <location>
        <begin position="388"/>
        <end position="397"/>
    </location>
</feature>
<name>A0A401Z1A1_9ACTN</name>
<dbReference type="PANTHER" id="PTHR42802:SF1">
    <property type="entry name" value="L-ORNITHINE N(5)-MONOOXYGENASE"/>
    <property type="match status" value="1"/>
</dbReference>
<evidence type="ECO:0000256" key="10">
    <source>
        <dbReference type="ARBA" id="ARBA00023033"/>
    </source>
</evidence>
<feature type="region of interest" description="Disordered" evidence="16">
    <location>
        <begin position="379"/>
        <end position="479"/>
    </location>
</feature>
<comment type="cofactor">
    <cofactor evidence="1">
        <name>FAD</name>
        <dbReference type="ChEBI" id="CHEBI:57692"/>
    </cofactor>
</comment>
<evidence type="ECO:0000256" key="4">
    <source>
        <dbReference type="ARBA" id="ARBA00013076"/>
    </source>
</evidence>
<evidence type="ECO:0000256" key="13">
    <source>
        <dbReference type="ARBA" id="ARBA00032493"/>
    </source>
</evidence>
<feature type="region of interest" description="Disordered" evidence="16">
    <location>
        <begin position="124"/>
        <end position="157"/>
    </location>
</feature>
<keyword evidence="7" id="KW-0274">FAD</keyword>